<dbReference type="STRING" id="10195.A0A3M7P977"/>
<dbReference type="EMBL" id="REGN01012472">
    <property type="protein sequence ID" value="RMZ95287.1"/>
    <property type="molecule type" value="Genomic_DNA"/>
</dbReference>
<name>A0A3M7P977_BRAPC</name>
<dbReference type="InterPro" id="IPR003859">
    <property type="entry name" value="Galactosyl_T"/>
</dbReference>
<protein>
    <recommendedName>
        <fullName evidence="11">Beta-1,4-galactosyltransferase</fullName>
        <ecNumber evidence="11">2.4.1.-</ecNumber>
    </recommendedName>
</protein>
<comment type="pathway">
    <text evidence="2 11">Protein modification; protein glycosylation.</text>
</comment>
<dbReference type="GO" id="GO:0006688">
    <property type="term" value="P:glycosphingolipid biosynthetic process"/>
    <property type="evidence" value="ECO:0007669"/>
    <property type="project" value="TreeGrafter"/>
</dbReference>
<dbReference type="UniPathway" id="UPA00378"/>
<proteinExistence type="inferred from homology"/>
<comment type="function">
    <text evidence="11">Catalyses the transfer of galactose onto proteins or lipids.</text>
</comment>
<dbReference type="GO" id="GO:0016020">
    <property type="term" value="C:membrane"/>
    <property type="evidence" value="ECO:0007669"/>
    <property type="project" value="UniProtKB-SubCell"/>
</dbReference>
<evidence type="ECO:0000259" key="14">
    <source>
        <dbReference type="Pfam" id="PF13733"/>
    </source>
</evidence>
<dbReference type="EC" id="2.4.1.-" evidence="11"/>
<evidence type="ECO:0000256" key="9">
    <source>
        <dbReference type="ARBA" id="ARBA00023136"/>
    </source>
</evidence>
<keyword evidence="7 11" id="KW-0735">Signal-anchor</keyword>
<evidence type="ECO:0000256" key="1">
    <source>
        <dbReference type="ARBA" id="ARBA00004606"/>
    </source>
</evidence>
<feature type="signal peptide" evidence="12">
    <location>
        <begin position="1"/>
        <end position="23"/>
    </location>
</feature>
<dbReference type="InterPro" id="IPR029044">
    <property type="entry name" value="Nucleotide-diphossugar_trans"/>
</dbReference>
<dbReference type="Gene3D" id="3.90.550.10">
    <property type="entry name" value="Spore Coat Polysaccharide Biosynthesis Protein SpsA, Chain A"/>
    <property type="match status" value="1"/>
</dbReference>
<evidence type="ECO:0000256" key="10">
    <source>
        <dbReference type="ARBA" id="ARBA00023180"/>
    </source>
</evidence>
<feature type="non-terminal residue" evidence="15">
    <location>
        <position position="1"/>
    </location>
</feature>
<evidence type="ECO:0000256" key="5">
    <source>
        <dbReference type="ARBA" id="ARBA00022679"/>
    </source>
</evidence>
<evidence type="ECO:0000313" key="15">
    <source>
        <dbReference type="EMBL" id="RMZ95287.1"/>
    </source>
</evidence>
<sequence>KVLGTILLLLNLISFLLYLTVKTSNTIILNDDRDDKRNEKKNKEATNEIDLTDDNQSFLAIKSDKTFISHAKSSNGSAKSQCALIPEKLVGRLRIDVNSTITFEEIENETRNLNIEIGGLWSPTECIARHKVAIIIPYRNRETNLKIFLRHIHPILFRQQINYGIFVIEPIQNISFNRGLLMNIGFIESLKLSNDKWNCFIFHDVDLIPEDDRNIYSCPEQPRHMSSAVSTFHYRLPYETIFGGVSALTKEQMKKVNGFSNMYFGWGGEDDDFRARIIASGLQVSRYPLEIGRYFMVNHPKDQNVNPERFKLLNKVKERFKIEGINSIEYKVVEVLKSNLYTKIIVSYDRNLILNKKHR</sequence>
<dbReference type="InterPro" id="IPR027791">
    <property type="entry name" value="Galactosyl_T_C"/>
</dbReference>
<evidence type="ECO:0000259" key="13">
    <source>
        <dbReference type="Pfam" id="PF02709"/>
    </source>
</evidence>
<dbReference type="PANTHER" id="PTHR19300:SF57">
    <property type="entry name" value="BETA-1,4-N-ACETYLGALACTOSAMINYLTRANSFERASE"/>
    <property type="match status" value="1"/>
</dbReference>
<dbReference type="AlphaFoldDB" id="A0A3M7P977"/>
<evidence type="ECO:0000256" key="7">
    <source>
        <dbReference type="ARBA" id="ARBA00022968"/>
    </source>
</evidence>
<evidence type="ECO:0000313" key="16">
    <source>
        <dbReference type="Proteomes" id="UP000276133"/>
    </source>
</evidence>
<evidence type="ECO:0000256" key="8">
    <source>
        <dbReference type="ARBA" id="ARBA00022989"/>
    </source>
</evidence>
<dbReference type="InterPro" id="IPR027995">
    <property type="entry name" value="Galactosyl_T_N"/>
</dbReference>
<evidence type="ECO:0000256" key="6">
    <source>
        <dbReference type="ARBA" id="ARBA00022692"/>
    </source>
</evidence>
<evidence type="ECO:0000256" key="11">
    <source>
        <dbReference type="RuleBase" id="RU368121"/>
    </source>
</evidence>
<gene>
    <name evidence="15" type="ORF">BpHYR1_025795</name>
</gene>
<organism evidence="15 16">
    <name type="scientific">Brachionus plicatilis</name>
    <name type="common">Marine rotifer</name>
    <name type="synonym">Brachionus muelleri</name>
    <dbReference type="NCBI Taxonomy" id="10195"/>
    <lineage>
        <taxon>Eukaryota</taxon>
        <taxon>Metazoa</taxon>
        <taxon>Spiralia</taxon>
        <taxon>Gnathifera</taxon>
        <taxon>Rotifera</taxon>
        <taxon>Eurotatoria</taxon>
        <taxon>Monogononta</taxon>
        <taxon>Pseudotrocha</taxon>
        <taxon>Ploima</taxon>
        <taxon>Brachionidae</taxon>
        <taxon>Brachionus</taxon>
    </lineage>
</organism>
<keyword evidence="4 11" id="KW-0328">Glycosyltransferase</keyword>
<evidence type="ECO:0000256" key="12">
    <source>
        <dbReference type="SAM" id="SignalP"/>
    </source>
</evidence>
<evidence type="ECO:0000256" key="2">
    <source>
        <dbReference type="ARBA" id="ARBA00004922"/>
    </source>
</evidence>
<dbReference type="Pfam" id="PF13733">
    <property type="entry name" value="Glyco_transf_7N"/>
    <property type="match status" value="1"/>
</dbReference>
<reference evidence="15 16" key="1">
    <citation type="journal article" date="2018" name="Sci. Rep.">
        <title>Genomic signatures of local adaptation to the degree of environmental predictability in rotifers.</title>
        <authorList>
            <person name="Franch-Gras L."/>
            <person name="Hahn C."/>
            <person name="Garcia-Roger E.M."/>
            <person name="Carmona M.J."/>
            <person name="Serra M."/>
            <person name="Gomez A."/>
        </authorList>
    </citation>
    <scope>NUCLEOTIDE SEQUENCE [LARGE SCALE GENOMIC DNA]</scope>
    <source>
        <strain evidence="15">HYR1</strain>
    </source>
</reference>
<dbReference type="CDD" id="cd00899">
    <property type="entry name" value="b4GalT"/>
    <property type="match status" value="1"/>
</dbReference>
<dbReference type="GO" id="GO:0005975">
    <property type="term" value="P:carbohydrate metabolic process"/>
    <property type="evidence" value="ECO:0007669"/>
    <property type="project" value="InterPro"/>
</dbReference>
<dbReference type="SUPFAM" id="SSF53448">
    <property type="entry name" value="Nucleotide-diphospho-sugar transferases"/>
    <property type="match status" value="1"/>
</dbReference>
<evidence type="ECO:0000256" key="4">
    <source>
        <dbReference type="ARBA" id="ARBA00022676"/>
    </source>
</evidence>
<keyword evidence="8" id="KW-1133">Transmembrane helix</keyword>
<dbReference type="Pfam" id="PF02709">
    <property type="entry name" value="Glyco_transf_7C"/>
    <property type="match status" value="1"/>
</dbReference>
<evidence type="ECO:0000256" key="3">
    <source>
        <dbReference type="ARBA" id="ARBA00005735"/>
    </source>
</evidence>
<dbReference type="Proteomes" id="UP000276133">
    <property type="component" value="Unassembled WGS sequence"/>
</dbReference>
<keyword evidence="9" id="KW-0472">Membrane</keyword>
<dbReference type="PRINTS" id="PR02050">
    <property type="entry name" value="B14GALTRFASE"/>
</dbReference>
<feature type="domain" description="Galactosyltransferase C-terminal" evidence="13">
    <location>
        <begin position="223"/>
        <end position="299"/>
    </location>
</feature>
<feature type="chain" id="PRO_5018000160" description="Beta-1,4-galactosyltransferase" evidence="12">
    <location>
        <begin position="24"/>
        <end position="359"/>
    </location>
</feature>
<keyword evidence="16" id="KW-1185">Reference proteome</keyword>
<keyword evidence="12" id="KW-0732">Signal</keyword>
<feature type="domain" description="Galactosyltransferase N-terminal" evidence="14">
    <location>
        <begin position="82"/>
        <end position="219"/>
    </location>
</feature>
<comment type="similarity">
    <text evidence="3 11">Belongs to the glycosyltransferase 7 family.</text>
</comment>
<keyword evidence="6" id="KW-0812">Transmembrane</keyword>
<comment type="caution">
    <text evidence="15">The sequence shown here is derived from an EMBL/GenBank/DDBJ whole genome shotgun (WGS) entry which is preliminary data.</text>
</comment>
<dbReference type="GO" id="GO:0008378">
    <property type="term" value="F:galactosyltransferase activity"/>
    <property type="evidence" value="ECO:0007669"/>
    <property type="project" value="TreeGrafter"/>
</dbReference>
<dbReference type="GO" id="GO:0005794">
    <property type="term" value="C:Golgi apparatus"/>
    <property type="evidence" value="ECO:0007669"/>
    <property type="project" value="TreeGrafter"/>
</dbReference>
<accession>A0A3M7P977</accession>
<dbReference type="GO" id="GO:0033842">
    <property type="term" value="F:N-acetyl-beta-glucosaminyl-derivative 4-beta-N-acetylgalactosaminyltransferase activity"/>
    <property type="evidence" value="ECO:0007669"/>
    <property type="project" value="TreeGrafter"/>
</dbReference>
<keyword evidence="5 11" id="KW-0808">Transferase</keyword>
<dbReference type="PANTHER" id="PTHR19300">
    <property type="entry name" value="BETA-1,4-GALACTOSYLTRANSFERASE"/>
    <property type="match status" value="1"/>
</dbReference>
<comment type="subcellular location">
    <subcellularLocation>
        <location evidence="1">Membrane</location>
        <topology evidence="1">Single-pass type II membrane protein</topology>
    </subcellularLocation>
</comment>
<dbReference type="OrthoDB" id="10038994at2759"/>
<keyword evidence="10 11" id="KW-0325">Glycoprotein</keyword>